<keyword evidence="6" id="KW-0186">Copper</keyword>
<accession>A0A0C2WU05</accession>
<dbReference type="Proteomes" id="UP000054097">
    <property type="component" value="Unassembled WGS sequence"/>
</dbReference>
<keyword evidence="8" id="KW-1015">Disulfide bond</keyword>
<gene>
    <name evidence="16" type="ORF">M408DRAFT_81297</name>
</gene>
<dbReference type="SMART" id="SM00236">
    <property type="entry name" value="fCBD"/>
    <property type="match status" value="1"/>
</dbReference>
<comment type="catalytic activity">
    <reaction evidence="12">
        <text>[(1-&gt;4)-beta-D-glucosyl]n+m + reduced acceptor + O2 = 4-dehydro-beta-D-glucosyl-[(1-&gt;4)-beta-D-glucosyl]n-1 + [(1-&gt;4)-beta-D-glucosyl]m + acceptor + H2O.</text>
        <dbReference type="EC" id="1.14.99.56"/>
    </reaction>
</comment>
<sequence>STFLPALLASSILGHGQVRHFITSTTTYRAADAYASLPDPNSPIRKLDTYGPAAPFTDATITCGSGGNNPAAVVAPVAAGSSVTFDWGAWTSDYIAACPDGCANVKGDTGNVWVKIQQDGYVPNRTPAWAEKIIEAGGASVAVCTLPNGEYLLRHEILGLIPKVHGMGSFSLGCYRNCVQISITGGGNLPLPSGVALPGAYQPTDPGIYLWLYTITPTNSTYIIPGGPVLYGSTSKASSTSSSTVSSTTKASSTSISSTSSKASSSSSASSSSTTEVAKYAQCGGINFTGSTICVAGTTCTVLNPYYSEFITFLYSRF</sequence>
<reference evidence="17" key="2">
    <citation type="submission" date="2015-01" db="EMBL/GenBank/DDBJ databases">
        <title>Evolutionary Origins and Diversification of the Mycorrhizal Mutualists.</title>
        <authorList>
            <consortium name="DOE Joint Genome Institute"/>
            <consortium name="Mycorrhizal Genomics Consortium"/>
            <person name="Kohler A."/>
            <person name="Kuo A."/>
            <person name="Nagy L.G."/>
            <person name="Floudas D."/>
            <person name="Copeland A."/>
            <person name="Barry K.W."/>
            <person name="Cichocki N."/>
            <person name="Veneault-Fourrey C."/>
            <person name="LaButti K."/>
            <person name="Lindquist E.A."/>
            <person name="Lipzen A."/>
            <person name="Lundell T."/>
            <person name="Morin E."/>
            <person name="Murat C."/>
            <person name="Riley R."/>
            <person name="Ohm R."/>
            <person name="Sun H."/>
            <person name="Tunlid A."/>
            <person name="Henrissat B."/>
            <person name="Grigoriev I.V."/>
            <person name="Hibbett D.S."/>
            <person name="Martin F."/>
        </authorList>
    </citation>
    <scope>NUCLEOTIDE SEQUENCE [LARGE SCALE GENOMIC DNA]</scope>
    <source>
        <strain evidence="17">MAFF 305830</strain>
    </source>
</reference>
<evidence type="ECO:0000256" key="13">
    <source>
        <dbReference type="ARBA" id="ARBA00047174"/>
    </source>
</evidence>
<evidence type="ECO:0000256" key="2">
    <source>
        <dbReference type="ARBA" id="ARBA00022723"/>
    </source>
</evidence>
<name>A0A0C2WU05_SERVB</name>
<dbReference type="PANTHER" id="PTHR33353">
    <property type="entry name" value="PUTATIVE (AFU_ORTHOLOGUE AFUA_1G12560)-RELATED"/>
    <property type="match status" value="1"/>
</dbReference>
<feature type="domain" description="CBM1" evidence="15">
    <location>
        <begin position="275"/>
        <end position="311"/>
    </location>
</feature>
<evidence type="ECO:0000256" key="3">
    <source>
        <dbReference type="ARBA" id="ARBA00022729"/>
    </source>
</evidence>
<organism evidence="16 17">
    <name type="scientific">Serendipita vermifera MAFF 305830</name>
    <dbReference type="NCBI Taxonomy" id="933852"/>
    <lineage>
        <taxon>Eukaryota</taxon>
        <taxon>Fungi</taxon>
        <taxon>Dikarya</taxon>
        <taxon>Basidiomycota</taxon>
        <taxon>Agaricomycotina</taxon>
        <taxon>Agaricomycetes</taxon>
        <taxon>Sebacinales</taxon>
        <taxon>Serendipitaceae</taxon>
        <taxon>Serendipita</taxon>
    </lineage>
</organism>
<evidence type="ECO:0000256" key="12">
    <source>
        <dbReference type="ARBA" id="ARBA00045077"/>
    </source>
</evidence>
<dbReference type="SUPFAM" id="SSF57180">
    <property type="entry name" value="Cellulose-binding domain"/>
    <property type="match status" value="1"/>
</dbReference>
<evidence type="ECO:0000256" key="8">
    <source>
        <dbReference type="ARBA" id="ARBA00023157"/>
    </source>
</evidence>
<dbReference type="GO" id="GO:0030245">
    <property type="term" value="P:cellulose catabolic process"/>
    <property type="evidence" value="ECO:0007669"/>
    <property type="project" value="UniProtKB-KW"/>
</dbReference>
<dbReference type="GO" id="GO:0005576">
    <property type="term" value="C:extracellular region"/>
    <property type="evidence" value="ECO:0007669"/>
    <property type="project" value="InterPro"/>
</dbReference>
<evidence type="ECO:0000256" key="10">
    <source>
        <dbReference type="ARBA" id="ARBA00023326"/>
    </source>
</evidence>
<dbReference type="GO" id="GO:0046872">
    <property type="term" value="F:metal ion binding"/>
    <property type="evidence" value="ECO:0007669"/>
    <property type="project" value="UniProtKB-KW"/>
</dbReference>
<evidence type="ECO:0000256" key="5">
    <source>
        <dbReference type="ARBA" id="ARBA00023002"/>
    </source>
</evidence>
<keyword evidence="3" id="KW-0732">Signal</keyword>
<keyword evidence="2" id="KW-0479">Metal-binding</keyword>
<dbReference type="InterPro" id="IPR000254">
    <property type="entry name" value="CBD"/>
</dbReference>
<dbReference type="CDD" id="cd21175">
    <property type="entry name" value="LPMO_AA9"/>
    <property type="match status" value="1"/>
</dbReference>
<dbReference type="OrthoDB" id="4849160at2759"/>
<evidence type="ECO:0000256" key="11">
    <source>
        <dbReference type="ARBA" id="ARBA00044502"/>
    </source>
</evidence>
<evidence type="ECO:0000313" key="16">
    <source>
        <dbReference type="EMBL" id="KIM20932.1"/>
    </source>
</evidence>
<keyword evidence="17" id="KW-1185">Reference proteome</keyword>
<evidence type="ECO:0000256" key="4">
    <source>
        <dbReference type="ARBA" id="ARBA00023001"/>
    </source>
</evidence>
<reference evidence="16 17" key="1">
    <citation type="submission" date="2014-04" db="EMBL/GenBank/DDBJ databases">
        <authorList>
            <consortium name="DOE Joint Genome Institute"/>
            <person name="Kuo A."/>
            <person name="Zuccaro A."/>
            <person name="Kohler A."/>
            <person name="Nagy L.G."/>
            <person name="Floudas D."/>
            <person name="Copeland A."/>
            <person name="Barry K.W."/>
            <person name="Cichocki N."/>
            <person name="Veneault-Fourrey C."/>
            <person name="LaButti K."/>
            <person name="Lindquist E.A."/>
            <person name="Lipzen A."/>
            <person name="Lundell T."/>
            <person name="Morin E."/>
            <person name="Murat C."/>
            <person name="Sun H."/>
            <person name="Tunlid A."/>
            <person name="Henrissat B."/>
            <person name="Grigoriev I.V."/>
            <person name="Hibbett D.S."/>
            <person name="Martin F."/>
            <person name="Nordberg H.P."/>
            <person name="Cantor M.N."/>
            <person name="Hua S.X."/>
        </authorList>
    </citation>
    <scope>NUCLEOTIDE SEQUENCE [LARGE SCALE GENOMIC DNA]</scope>
    <source>
        <strain evidence="16 17">MAFF 305830</strain>
    </source>
</reference>
<dbReference type="AlphaFoldDB" id="A0A0C2WU05"/>
<feature type="region of interest" description="Disordered" evidence="14">
    <location>
        <begin position="239"/>
        <end position="270"/>
    </location>
</feature>
<dbReference type="PANTHER" id="PTHR33353:SF6">
    <property type="entry name" value="ENDOGLUCANASE IV"/>
    <property type="match status" value="1"/>
</dbReference>
<proteinExistence type="inferred from homology"/>
<evidence type="ECO:0000256" key="1">
    <source>
        <dbReference type="ARBA" id="ARBA00001973"/>
    </source>
</evidence>
<comment type="cofactor">
    <cofactor evidence="1">
        <name>Cu(2+)</name>
        <dbReference type="ChEBI" id="CHEBI:29036"/>
    </cofactor>
</comment>
<dbReference type="InterPro" id="IPR035971">
    <property type="entry name" value="CBD_sf"/>
</dbReference>
<feature type="non-terminal residue" evidence="16">
    <location>
        <position position="1"/>
    </location>
</feature>
<evidence type="ECO:0000256" key="9">
    <source>
        <dbReference type="ARBA" id="ARBA00023277"/>
    </source>
</evidence>
<protein>
    <recommendedName>
        <fullName evidence="13">lytic cellulose monooxygenase (C4-dehydrogenating)</fullName>
        <ecNumber evidence="13">1.14.99.56</ecNumber>
    </recommendedName>
</protein>
<keyword evidence="5" id="KW-0560">Oxidoreductase</keyword>
<evidence type="ECO:0000259" key="15">
    <source>
        <dbReference type="PROSITE" id="PS51164"/>
    </source>
</evidence>
<dbReference type="EMBL" id="KN824400">
    <property type="protein sequence ID" value="KIM20932.1"/>
    <property type="molecule type" value="Genomic_DNA"/>
</dbReference>
<keyword evidence="4" id="KW-0136">Cellulose degradation</keyword>
<dbReference type="InterPro" id="IPR005103">
    <property type="entry name" value="AA9_LPMO"/>
</dbReference>
<dbReference type="Pfam" id="PF03443">
    <property type="entry name" value="AA9"/>
    <property type="match status" value="1"/>
</dbReference>
<dbReference type="STRING" id="933852.A0A0C2WU05"/>
<dbReference type="Gene3D" id="2.70.50.70">
    <property type="match status" value="1"/>
</dbReference>
<keyword evidence="10" id="KW-0624">Polysaccharide degradation</keyword>
<comment type="similarity">
    <text evidence="11">Belongs to the polysaccharide monooxygenase AA9 family.</text>
</comment>
<evidence type="ECO:0000256" key="14">
    <source>
        <dbReference type="SAM" id="MobiDB-lite"/>
    </source>
</evidence>
<evidence type="ECO:0000256" key="6">
    <source>
        <dbReference type="ARBA" id="ARBA00023008"/>
    </source>
</evidence>
<evidence type="ECO:0000256" key="7">
    <source>
        <dbReference type="ARBA" id="ARBA00023033"/>
    </source>
</evidence>
<keyword evidence="7" id="KW-0503">Monooxygenase</keyword>
<dbReference type="Pfam" id="PF00734">
    <property type="entry name" value="CBM_1"/>
    <property type="match status" value="1"/>
</dbReference>
<keyword evidence="9" id="KW-0119">Carbohydrate metabolism</keyword>
<dbReference type="PROSITE" id="PS51164">
    <property type="entry name" value="CBM1_2"/>
    <property type="match status" value="1"/>
</dbReference>
<dbReference type="HOGENOM" id="CLU_031730_1_1_1"/>
<dbReference type="EC" id="1.14.99.56" evidence="13"/>
<dbReference type="GO" id="GO:0030248">
    <property type="term" value="F:cellulose binding"/>
    <property type="evidence" value="ECO:0007669"/>
    <property type="project" value="InterPro"/>
</dbReference>
<evidence type="ECO:0000313" key="17">
    <source>
        <dbReference type="Proteomes" id="UP000054097"/>
    </source>
</evidence>
<dbReference type="InterPro" id="IPR049892">
    <property type="entry name" value="AA9"/>
</dbReference>
<dbReference type="GO" id="GO:0004497">
    <property type="term" value="F:monooxygenase activity"/>
    <property type="evidence" value="ECO:0007669"/>
    <property type="project" value="UniProtKB-KW"/>
</dbReference>